<keyword evidence="1" id="KW-1133">Transmembrane helix</keyword>
<organism evidence="2 3">
    <name type="scientific">Aegilops tauschii subsp. strangulata</name>
    <name type="common">Goatgrass</name>
    <dbReference type="NCBI Taxonomy" id="200361"/>
    <lineage>
        <taxon>Eukaryota</taxon>
        <taxon>Viridiplantae</taxon>
        <taxon>Streptophyta</taxon>
        <taxon>Embryophyta</taxon>
        <taxon>Tracheophyta</taxon>
        <taxon>Spermatophyta</taxon>
        <taxon>Magnoliopsida</taxon>
        <taxon>Liliopsida</taxon>
        <taxon>Poales</taxon>
        <taxon>Poaceae</taxon>
        <taxon>BOP clade</taxon>
        <taxon>Pooideae</taxon>
        <taxon>Triticodae</taxon>
        <taxon>Triticeae</taxon>
        <taxon>Triticinae</taxon>
        <taxon>Aegilops</taxon>
    </lineage>
</organism>
<dbReference type="EnsemblPlants" id="AET7Gv20010500.8">
    <property type="protein sequence ID" value="AET7Gv20010500.8"/>
    <property type="gene ID" value="AET7Gv20010500"/>
</dbReference>
<keyword evidence="1" id="KW-0812">Transmembrane</keyword>
<accession>A0A453Q9Y8</accession>
<keyword evidence="3" id="KW-1185">Reference proteome</keyword>
<keyword evidence="1" id="KW-0472">Membrane</keyword>
<proteinExistence type="predicted"/>
<feature type="transmembrane region" description="Helical" evidence="1">
    <location>
        <begin position="12"/>
        <end position="27"/>
    </location>
</feature>
<reference evidence="2" key="3">
    <citation type="journal article" date="2017" name="Nature">
        <title>Genome sequence of the progenitor of the wheat D genome Aegilops tauschii.</title>
        <authorList>
            <person name="Luo M.C."/>
            <person name="Gu Y.Q."/>
            <person name="Puiu D."/>
            <person name="Wang H."/>
            <person name="Twardziok S.O."/>
            <person name="Deal K.R."/>
            <person name="Huo N."/>
            <person name="Zhu T."/>
            <person name="Wang L."/>
            <person name="Wang Y."/>
            <person name="McGuire P.E."/>
            <person name="Liu S."/>
            <person name="Long H."/>
            <person name="Ramasamy R.K."/>
            <person name="Rodriguez J.C."/>
            <person name="Van S.L."/>
            <person name="Yuan L."/>
            <person name="Wang Z."/>
            <person name="Xia Z."/>
            <person name="Xiao L."/>
            <person name="Anderson O.D."/>
            <person name="Ouyang S."/>
            <person name="Liang Y."/>
            <person name="Zimin A.V."/>
            <person name="Pertea G."/>
            <person name="Qi P."/>
            <person name="Bennetzen J.L."/>
            <person name="Dai X."/>
            <person name="Dawson M.W."/>
            <person name="Muller H.G."/>
            <person name="Kugler K."/>
            <person name="Rivarola-Duarte L."/>
            <person name="Spannagl M."/>
            <person name="Mayer K.F.X."/>
            <person name="Lu F.H."/>
            <person name="Bevan M.W."/>
            <person name="Leroy P."/>
            <person name="Li P."/>
            <person name="You F.M."/>
            <person name="Sun Q."/>
            <person name="Liu Z."/>
            <person name="Lyons E."/>
            <person name="Wicker T."/>
            <person name="Salzberg S.L."/>
            <person name="Devos K.M."/>
            <person name="Dvorak J."/>
        </authorList>
    </citation>
    <scope>NUCLEOTIDE SEQUENCE [LARGE SCALE GENOMIC DNA]</scope>
    <source>
        <strain evidence="2">cv. AL8/78</strain>
    </source>
</reference>
<dbReference type="Proteomes" id="UP000015105">
    <property type="component" value="Chromosome 7D"/>
</dbReference>
<evidence type="ECO:0000256" key="1">
    <source>
        <dbReference type="SAM" id="Phobius"/>
    </source>
</evidence>
<reference evidence="2" key="4">
    <citation type="submission" date="2019-03" db="UniProtKB">
        <authorList>
            <consortium name="EnsemblPlants"/>
        </authorList>
    </citation>
    <scope>IDENTIFICATION</scope>
</reference>
<reference evidence="3" key="2">
    <citation type="journal article" date="2017" name="Nat. Plants">
        <title>The Aegilops tauschii genome reveals multiple impacts of transposons.</title>
        <authorList>
            <person name="Zhao G."/>
            <person name="Zou C."/>
            <person name="Li K."/>
            <person name="Wang K."/>
            <person name="Li T."/>
            <person name="Gao L."/>
            <person name="Zhang X."/>
            <person name="Wang H."/>
            <person name="Yang Z."/>
            <person name="Liu X."/>
            <person name="Jiang W."/>
            <person name="Mao L."/>
            <person name="Kong X."/>
            <person name="Jiao Y."/>
            <person name="Jia J."/>
        </authorList>
    </citation>
    <scope>NUCLEOTIDE SEQUENCE [LARGE SCALE GENOMIC DNA]</scope>
    <source>
        <strain evidence="3">cv. AL8/78</strain>
    </source>
</reference>
<dbReference type="Gramene" id="AET7Gv20010500.8">
    <property type="protein sequence ID" value="AET7Gv20010500.8"/>
    <property type="gene ID" value="AET7Gv20010500"/>
</dbReference>
<sequence length="51" mass="5869">VLFYPTQGDTSFLSFLIPIPLLLYSSYKKKRKTPRLNGQDMCLVELCAQKC</sequence>
<evidence type="ECO:0000313" key="2">
    <source>
        <dbReference type="EnsemblPlants" id="AET7Gv20010500.8"/>
    </source>
</evidence>
<name>A0A453Q9Y8_AEGTS</name>
<dbReference type="AlphaFoldDB" id="A0A453Q9Y8"/>
<reference evidence="3" key="1">
    <citation type="journal article" date="2014" name="Science">
        <title>Ancient hybridizations among the ancestral genomes of bread wheat.</title>
        <authorList>
            <consortium name="International Wheat Genome Sequencing Consortium,"/>
            <person name="Marcussen T."/>
            <person name="Sandve S.R."/>
            <person name="Heier L."/>
            <person name="Spannagl M."/>
            <person name="Pfeifer M."/>
            <person name="Jakobsen K.S."/>
            <person name="Wulff B.B."/>
            <person name="Steuernagel B."/>
            <person name="Mayer K.F."/>
            <person name="Olsen O.A."/>
        </authorList>
    </citation>
    <scope>NUCLEOTIDE SEQUENCE [LARGE SCALE GENOMIC DNA]</scope>
    <source>
        <strain evidence="3">cv. AL8/78</strain>
    </source>
</reference>
<evidence type="ECO:0000313" key="3">
    <source>
        <dbReference type="Proteomes" id="UP000015105"/>
    </source>
</evidence>
<protein>
    <submittedName>
        <fullName evidence="2">Uncharacterized protein</fullName>
    </submittedName>
</protein>
<reference evidence="2" key="5">
    <citation type="journal article" date="2021" name="G3 (Bethesda)">
        <title>Aegilops tauschii genome assembly Aet v5.0 features greater sequence contiguity and improved annotation.</title>
        <authorList>
            <person name="Wang L."/>
            <person name="Zhu T."/>
            <person name="Rodriguez J.C."/>
            <person name="Deal K.R."/>
            <person name="Dubcovsky J."/>
            <person name="McGuire P.E."/>
            <person name="Lux T."/>
            <person name="Spannagl M."/>
            <person name="Mayer K.F.X."/>
            <person name="Baldrich P."/>
            <person name="Meyers B.C."/>
            <person name="Huo N."/>
            <person name="Gu Y.Q."/>
            <person name="Zhou H."/>
            <person name="Devos K.M."/>
            <person name="Bennetzen J.L."/>
            <person name="Unver T."/>
            <person name="Budak H."/>
            <person name="Gulick P.J."/>
            <person name="Galiba G."/>
            <person name="Kalapos B."/>
            <person name="Nelson D.R."/>
            <person name="Li P."/>
            <person name="You F.M."/>
            <person name="Luo M.C."/>
            <person name="Dvorak J."/>
        </authorList>
    </citation>
    <scope>NUCLEOTIDE SEQUENCE [LARGE SCALE GENOMIC DNA]</scope>
    <source>
        <strain evidence="2">cv. AL8/78</strain>
    </source>
</reference>